<evidence type="ECO:0000313" key="9">
    <source>
        <dbReference type="EMBL" id="AII85595.1"/>
    </source>
</evidence>
<evidence type="ECO:0000256" key="5">
    <source>
        <dbReference type="ARBA" id="ARBA00023004"/>
    </source>
</evidence>
<dbReference type="KEGG" id="ptp:RCA23_c00220"/>
<dbReference type="PANTHER" id="PTHR11961">
    <property type="entry name" value="CYTOCHROME C"/>
    <property type="match status" value="1"/>
</dbReference>
<dbReference type="EMBL" id="CP003984">
    <property type="protein sequence ID" value="AII85595.1"/>
    <property type="molecule type" value="Genomic_DNA"/>
</dbReference>
<evidence type="ECO:0000256" key="4">
    <source>
        <dbReference type="ARBA" id="ARBA00022982"/>
    </source>
</evidence>
<dbReference type="GeneID" id="93366951"/>
<dbReference type="PROSITE" id="PS51007">
    <property type="entry name" value="CYTC"/>
    <property type="match status" value="1"/>
</dbReference>
<sequence length="147" mass="15681">MNRFIFALFAGVLASGALADGHSASGDASAGEVAFNKQCVACHVVVTDAGEKLAGRNSKSGPNLYNIAGATAGAVPGYRYGKSLVKAGAELGLIWTEETFSAYVQDPKDFLKVFLDDKKARAKMSFKVRKEEDARNIYAYLYSIGSK</sequence>
<dbReference type="InterPro" id="IPR036909">
    <property type="entry name" value="Cyt_c-like_dom_sf"/>
</dbReference>
<keyword evidence="5 6" id="KW-0408">Iron</keyword>
<evidence type="ECO:0000256" key="3">
    <source>
        <dbReference type="ARBA" id="ARBA00022723"/>
    </source>
</evidence>
<dbReference type="GO" id="GO:0009055">
    <property type="term" value="F:electron transfer activity"/>
    <property type="evidence" value="ECO:0007669"/>
    <property type="project" value="InterPro"/>
</dbReference>
<dbReference type="AlphaFoldDB" id="A0AAN0RG98"/>
<dbReference type="Pfam" id="PF13442">
    <property type="entry name" value="Cytochrome_CBB3"/>
    <property type="match status" value="1"/>
</dbReference>
<dbReference type="InterPro" id="IPR009056">
    <property type="entry name" value="Cyt_c-like_dom"/>
</dbReference>
<feature type="signal peptide" evidence="7">
    <location>
        <begin position="1"/>
        <end position="19"/>
    </location>
</feature>
<evidence type="ECO:0000256" key="1">
    <source>
        <dbReference type="ARBA" id="ARBA00022448"/>
    </source>
</evidence>
<keyword evidence="10" id="KW-1185">Reference proteome</keyword>
<reference evidence="9 10" key="1">
    <citation type="journal article" date="2014" name="ISME J.">
        <title>Adaptation of an abundant Roseobacter RCA organism to pelagic systems revealed by genomic and transcriptomic analyses.</title>
        <authorList>
            <person name="Voget S."/>
            <person name="Wemheuer B."/>
            <person name="Brinkhoff T."/>
            <person name="Vollmers J."/>
            <person name="Dietrich S."/>
            <person name="Giebel H.A."/>
            <person name="Beardsley C."/>
            <person name="Sardemann C."/>
            <person name="Bakenhus I."/>
            <person name="Billerbeck S."/>
            <person name="Daniel R."/>
            <person name="Simon M."/>
        </authorList>
    </citation>
    <scope>NUCLEOTIDE SEQUENCE [LARGE SCALE GENOMIC DNA]</scope>
    <source>
        <strain evidence="9 10">RCA23</strain>
    </source>
</reference>
<dbReference type="GO" id="GO:0046872">
    <property type="term" value="F:metal ion binding"/>
    <property type="evidence" value="ECO:0007669"/>
    <property type="project" value="UniProtKB-KW"/>
</dbReference>
<organism evidence="9 10">
    <name type="scientific">Planktomarina temperata RCA23</name>
    <dbReference type="NCBI Taxonomy" id="666509"/>
    <lineage>
        <taxon>Bacteria</taxon>
        <taxon>Pseudomonadati</taxon>
        <taxon>Pseudomonadota</taxon>
        <taxon>Alphaproteobacteria</taxon>
        <taxon>Rhodobacterales</taxon>
        <taxon>Paracoccaceae</taxon>
        <taxon>Planktomarina</taxon>
    </lineage>
</organism>
<accession>A0AAN0RG98</accession>
<evidence type="ECO:0000259" key="8">
    <source>
        <dbReference type="PROSITE" id="PS51007"/>
    </source>
</evidence>
<keyword evidence="1" id="KW-0813">Transport</keyword>
<protein>
    <submittedName>
        <fullName evidence="9">Cytochrome c2</fullName>
    </submittedName>
</protein>
<keyword evidence="7" id="KW-0732">Signal</keyword>
<evidence type="ECO:0000256" key="2">
    <source>
        <dbReference type="ARBA" id="ARBA00022617"/>
    </source>
</evidence>
<feature type="domain" description="Cytochrome c" evidence="8">
    <location>
        <begin position="26"/>
        <end position="145"/>
    </location>
</feature>
<dbReference type="Gene3D" id="1.10.760.10">
    <property type="entry name" value="Cytochrome c-like domain"/>
    <property type="match status" value="1"/>
</dbReference>
<keyword evidence="3 6" id="KW-0479">Metal-binding</keyword>
<dbReference type="InterPro" id="IPR002327">
    <property type="entry name" value="Cyt_c_1A/1B"/>
</dbReference>
<keyword evidence="4" id="KW-0249">Electron transport</keyword>
<dbReference type="Proteomes" id="UP000028680">
    <property type="component" value="Chromosome"/>
</dbReference>
<dbReference type="GO" id="GO:0020037">
    <property type="term" value="F:heme binding"/>
    <property type="evidence" value="ECO:0007669"/>
    <property type="project" value="InterPro"/>
</dbReference>
<gene>
    <name evidence="9" type="primary">cycA</name>
    <name evidence="9" type="ORF">RCA23_c00220</name>
</gene>
<evidence type="ECO:0000313" key="10">
    <source>
        <dbReference type="Proteomes" id="UP000028680"/>
    </source>
</evidence>
<evidence type="ECO:0000256" key="6">
    <source>
        <dbReference type="PROSITE-ProRule" id="PRU00433"/>
    </source>
</evidence>
<dbReference type="SUPFAM" id="SSF46626">
    <property type="entry name" value="Cytochrome c"/>
    <property type="match status" value="1"/>
</dbReference>
<name>A0AAN0RG98_9RHOB</name>
<dbReference type="RefSeq" id="WP_044048403.1">
    <property type="nucleotide sequence ID" value="NZ_CP003984.1"/>
</dbReference>
<proteinExistence type="predicted"/>
<evidence type="ECO:0000256" key="7">
    <source>
        <dbReference type="SAM" id="SignalP"/>
    </source>
</evidence>
<feature type="chain" id="PRO_5042953014" evidence="7">
    <location>
        <begin position="20"/>
        <end position="147"/>
    </location>
</feature>
<keyword evidence="2 6" id="KW-0349">Heme</keyword>